<proteinExistence type="predicted"/>
<evidence type="ECO:0000256" key="1">
    <source>
        <dbReference type="SAM" id="Phobius"/>
    </source>
</evidence>
<organism evidence="2 3">
    <name type="scientific">Hymenobacter monticola</name>
    <dbReference type="NCBI Taxonomy" id="1705399"/>
    <lineage>
        <taxon>Bacteria</taxon>
        <taxon>Pseudomonadati</taxon>
        <taxon>Bacteroidota</taxon>
        <taxon>Cytophagia</taxon>
        <taxon>Cytophagales</taxon>
        <taxon>Hymenobacteraceae</taxon>
        <taxon>Hymenobacter</taxon>
    </lineage>
</organism>
<sequence>MATDPPEKGQHLYAWPLGFNLALLLLLAGLSWPHLYGNGLALLLLALVNGLLGFGFLLFERRRDSGYAGGFFLSFLLLLLIGFGMCSKEAENHRRGTEIIVPVSNS</sequence>
<keyword evidence="3" id="KW-1185">Reference proteome</keyword>
<dbReference type="RefSeq" id="WP_243509234.1">
    <property type="nucleotide sequence ID" value="NZ_CP094534.1"/>
</dbReference>
<feature type="transmembrane region" description="Helical" evidence="1">
    <location>
        <begin position="39"/>
        <end position="59"/>
    </location>
</feature>
<name>A0ABY4B2V8_9BACT</name>
<dbReference type="Proteomes" id="UP000831390">
    <property type="component" value="Chromosome"/>
</dbReference>
<evidence type="ECO:0008006" key="4">
    <source>
        <dbReference type="Google" id="ProtNLM"/>
    </source>
</evidence>
<keyword evidence="1" id="KW-0812">Transmembrane</keyword>
<evidence type="ECO:0000313" key="2">
    <source>
        <dbReference type="EMBL" id="UOE32041.1"/>
    </source>
</evidence>
<keyword evidence="1" id="KW-0472">Membrane</keyword>
<accession>A0ABY4B2V8</accession>
<feature type="transmembrane region" description="Helical" evidence="1">
    <location>
        <begin position="66"/>
        <end position="85"/>
    </location>
</feature>
<gene>
    <name evidence="2" type="ORF">MTP16_12950</name>
</gene>
<protein>
    <recommendedName>
        <fullName evidence="4">DUF805 domain-containing protein</fullName>
    </recommendedName>
</protein>
<feature type="transmembrane region" description="Helical" evidence="1">
    <location>
        <begin position="12"/>
        <end position="33"/>
    </location>
</feature>
<dbReference type="EMBL" id="CP094534">
    <property type="protein sequence ID" value="UOE32041.1"/>
    <property type="molecule type" value="Genomic_DNA"/>
</dbReference>
<evidence type="ECO:0000313" key="3">
    <source>
        <dbReference type="Proteomes" id="UP000831390"/>
    </source>
</evidence>
<reference evidence="2 3" key="1">
    <citation type="submission" date="2022-03" db="EMBL/GenBank/DDBJ databases">
        <title>Hymenobactersp. isolated from the air.</title>
        <authorList>
            <person name="Won M."/>
            <person name="Kwon S.-W."/>
        </authorList>
    </citation>
    <scope>NUCLEOTIDE SEQUENCE [LARGE SCALE GENOMIC DNA]</scope>
    <source>
        <strain evidence="2 3">KACC 22596</strain>
    </source>
</reference>
<keyword evidence="1" id="KW-1133">Transmembrane helix</keyword>